<accession>A0A9P4UPF3</accession>
<keyword evidence="3" id="KW-1185">Reference proteome</keyword>
<evidence type="ECO:0000313" key="3">
    <source>
        <dbReference type="Proteomes" id="UP000799441"/>
    </source>
</evidence>
<keyword evidence="1" id="KW-0472">Membrane</keyword>
<gene>
    <name evidence="2" type="ORF">K431DRAFT_88925</name>
</gene>
<dbReference type="EMBL" id="MU003797">
    <property type="protein sequence ID" value="KAF2720703.1"/>
    <property type="molecule type" value="Genomic_DNA"/>
</dbReference>
<organism evidence="2 3">
    <name type="scientific">Polychaeton citri CBS 116435</name>
    <dbReference type="NCBI Taxonomy" id="1314669"/>
    <lineage>
        <taxon>Eukaryota</taxon>
        <taxon>Fungi</taxon>
        <taxon>Dikarya</taxon>
        <taxon>Ascomycota</taxon>
        <taxon>Pezizomycotina</taxon>
        <taxon>Dothideomycetes</taxon>
        <taxon>Dothideomycetidae</taxon>
        <taxon>Capnodiales</taxon>
        <taxon>Capnodiaceae</taxon>
        <taxon>Polychaeton</taxon>
    </lineage>
</organism>
<feature type="transmembrane region" description="Helical" evidence="1">
    <location>
        <begin position="83"/>
        <end position="101"/>
    </location>
</feature>
<proteinExistence type="predicted"/>
<feature type="transmembrane region" description="Helical" evidence="1">
    <location>
        <begin position="39"/>
        <end position="62"/>
    </location>
</feature>
<dbReference type="Proteomes" id="UP000799441">
    <property type="component" value="Unassembled WGS sequence"/>
</dbReference>
<evidence type="ECO:0000256" key="1">
    <source>
        <dbReference type="SAM" id="Phobius"/>
    </source>
</evidence>
<evidence type="ECO:0000313" key="2">
    <source>
        <dbReference type="EMBL" id="KAF2720703.1"/>
    </source>
</evidence>
<reference evidence="2" key="1">
    <citation type="journal article" date="2020" name="Stud. Mycol.">
        <title>101 Dothideomycetes genomes: a test case for predicting lifestyles and emergence of pathogens.</title>
        <authorList>
            <person name="Haridas S."/>
            <person name="Albert R."/>
            <person name="Binder M."/>
            <person name="Bloem J."/>
            <person name="Labutti K."/>
            <person name="Salamov A."/>
            <person name="Andreopoulos B."/>
            <person name="Baker S."/>
            <person name="Barry K."/>
            <person name="Bills G."/>
            <person name="Bluhm B."/>
            <person name="Cannon C."/>
            <person name="Castanera R."/>
            <person name="Culley D."/>
            <person name="Daum C."/>
            <person name="Ezra D."/>
            <person name="Gonzalez J."/>
            <person name="Henrissat B."/>
            <person name="Kuo A."/>
            <person name="Liang C."/>
            <person name="Lipzen A."/>
            <person name="Lutzoni F."/>
            <person name="Magnuson J."/>
            <person name="Mondo S."/>
            <person name="Nolan M."/>
            <person name="Ohm R."/>
            <person name="Pangilinan J."/>
            <person name="Park H.-J."/>
            <person name="Ramirez L."/>
            <person name="Alfaro M."/>
            <person name="Sun H."/>
            <person name="Tritt A."/>
            <person name="Yoshinaga Y."/>
            <person name="Zwiers L.-H."/>
            <person name="Turgeon B."/>
            <person name="Goodwin S."/>
            <person name="Spatafora J."/>
            <person name="Crous P."/>
            <person name="Grigoriev I."/>
        </authorList>
    </citation>
    <scope>NUCLEOTIDE SEQUENCE</scope>
    <source>
        <strain evidence="2">CBS 116435</strain>
    </source>
</reference>
<name>A0A9P4UPF3_9PEZI</name>
<comment type="caution">
    <text evidence="2">The sequence shown here is derived from an EMBL/GenBank/DDBJ whole genome shotgun (WGS) entry which is preliminary data.</text>
</comment>
<keyword evidence="1" id="KW-1133">Transmembrane helix</keyword>
<protein>
    <submittedName>
        <fullName evidence="2">Uncharacterized protein</fullName>
    </submittedName>
</protein>
<keyword evidence="1" id="KW-0812">Transmembrane</keyword>
<dbReference type="AlphaFoldDB" id="A0A9P4UPF3"/>
<sequence length="163" mass="17751">MPLPIDLTTQALMLKAQGLQNELTSQSYASAPRISKPHLAAIVCLCMLFLAALLLLIAGVCLEGQTDIDSRARETAKAMAKTGAILSMVVLFYSLALLVFARAQSRSRPGEVWGTETKSSIQMVGDVLPEVFLEGLTTDRSYALDLQIRCGRCDPPRSSYHLH</sequence>